<feature type="compositionally biased region" description="Low complexity" evidence="1">
    <location>
        <begin position="47"/>
        <end position="60"/>
    </location>
</feature>
<evidence type="ECO:0000259" key="2">
    <source>
        <dbReference type="Pfam" id="PF10505"/>
    </source>
</evidence>
<dbReference type="Pfam" id="PF10505">
    <property type="entry name" value="NARG2_C"/>
    <property type="match status" value="1"/>
</dbReference>
<feature type="domain" description="Little elongation complex subunit 2 C-terminal" evidence="2">
    <location>
        <begin position="626"/>
        <end position="794"/>
    </location>
</feature>
<dbReference type="AlphaFoldDB" id="A0A2U1J2N6"/>
<dbReference type="Proteomes" id="UP000245591">
    <property type="component" value="Unassembled WGS sequence"/>
</dbReference>
<evidence type="ECO:0000313" key="3">
    <source>
        <dbReference type="EMBL" id="PVZ99262.1"/>
    </source>
</evidence>
<organism evidence="3 4">
    <name type="scientific">Smittium angustum</name>
    <dbReference type="NCBI Taxonomy" id="133377"/>
    <lineage>
        <taxon>Eukaryota</taxon>
        <taxon>Fungi</taxon>
        <taxon>Fungi incertae sedis</taxon>
        <taxon>Zoopagomycota</taxon>
        <taxon>Kickxellomycotina</taxon>
        <taxon>Harpellomycetes</taxon>
        <taxon>Harpellales</taxon>
        <taxon>Legeriomycetaceae</taxon>
        <taxon>Smittium</taxon>
    </lineage>
</organism>
<keyword evidence="4" id="KW-1185">Reference proteome</keyword>
<feature type="compositionally biased region" description="Low complexity" evidence="1">
    <location>
        <begin position="1"/>
        <end position="18"/>
    </location>
</feature>
<name>A0A2U1J2N6_SMIAN</name>
<dbReference type="EMBL" id="MBFU01000453">
    <property type="protein sequence ID" value="PVZ99262.1"/>
    <property type="molecule type" value="Genomic_DNA"/>
</dbReference>
<evidence type="ECO:0000256" key="1">
    <source>
        <dbReference type="SAM" id="MobiDB-lite"/>
    </source>
</evidence>
<proteinExistence type="predicted"/>
<evidence type="ECO:0000313" key="4">
    <source>
        <dbReference type="Proteomes" id="UP000245591"/>
    </source>
</evidence>
<comment type="caution">
    <text evidence="3">The sequence shown here is derived from an EMBL/GenBank/DDBJ whole genome shotgun (WGS) entry which is preliminary data.</text>
</comment>
<accession>A0A2U1J2N6</accession>
<dbReference type="InterPro" id="IPR019535">
    <property type="entry name" value="ICE2_C"/>
</dbReference>
<reference evidence="3 4" key="1">
    <citation type="journal article" date="2018" name="MBio">
        <title>Comparative Genomics Reveals the Core Gene Toolbox for the Fungus-Insect Symbiosis.</title>
        <authorList>
            <person name="Wang Y."/>
            <person name="Stata M."/>
            <person name="Wang W."/>
            <person name="Stajich J.E."/>
            <person name="White M.M."/>
            <person name="Moncalvo J.M."/>
        </authorList>
    </citation>
    <scope>NUCLEOTIDE SEQUENCE [LARGE SCALE GENOMIC DNA]</scope>
    <source>
        <strain evidence="3 4">AUS-126-30</strain>
    </source>
</reference>
<gene>
    <name evidence="3" type="ORF">BB558_004724</name>
</gene>
<feature type="region of interest" description="Disordered" evidence="1">
    <location>
        <begin position="1"/>
        <end position="65"/>
    </location>
</feature>
<protein>
    <recommendedName>
        <fullName evidence="2">Little elongation complex subunit 2 C-terminal domain-containing protein</fullName>
    </recommendedName>
</protein>
<sequence>MNLSSNKPSPNSSFNINPQENSHLNTPTKPTPDSENIQNDSLLKPSTTPIPLNLTTNNKNMKVTDKKPKFPKIESQSLVSNPQIPEATIDLFTESKDSEHQIIQTGELKVTDSKEESPSDSDEDIHMITRDAFFEYSAFTRDKKSRLELEKSFDFETLLKKKRQKYEFTKSANKNQQQVSEKIDNNLKKNIGGVASSRQLTDIANLLDTQNAKLKSKTNSSDLIVSLLNMISPPSKQDIEITPQPKQFDLSSFLQDPNMPFQIPCEQQTTNDNLDHIPDKPKTKIFDIPQPATWKALDGTKLTPDMLIAMKSATEKDLIQDTIPGIIQIQTTVNSNYALPLFLLSKNGSGKSHGVKYTQTQDSLYKKLCGIRISNLTTKDHKDYKRLLALKKHTNVQKQQFQTLKSKFGYEQSEFHKKMLDILLDTKPTGNLDNHILSNKIVLENIQKYSKSILEKYPHKYNKISMVTTHSLPTDPLFNLQYIKTCCQKGYCNNFQYKNINKRLATVNTLKKLEEIDYCHGVMISTEIESKEQATLNSADIVISEDALVSLFTLSDSLDEDVLVPMVGKKTESGKTTVYIDDPVRQLSYISNQSNLDTIALKRIAGEMLLGNKKLDFENGDNLSDTKNSNYTLWKFGDLTILIHYTVNGYLEKDSNSTCTIVPIVENMLGYGQQTLTNAQKLQAYMHAYIRGQSKLAYCHYTPGKQHYEMVHIGICDPNQLFLVPDNNIHNESVTRNPIKYTGSNFKQLYKLLVHIKSCTANQLPEENYLLYHKSNEFSCSLYKSLDQNHINPSHNNSIHIGSSDSLDLNLELGYVNEPPENIKVQHGLKYTPFIWPYSPDRVPYTFPPSDEF</sequence>
<feature type="compositionally biased region" description="Polar residues" evidence="1">
    <location>
        <begin position="19"/>
        <end position="46"/>
    </location>
</feature>
<dbReference type="GO" id="GO:0008023">
    <property type="term" value="C:transcription elongation factor complex"/>
    <property type="evidence" value="ECO:0007669"/>
    <property type="project" value="InterPro"/>
</dbReference>